<evidence type="ECO:0000256" key="1">
    <source>
        <dbReference type="PROSITE-ProRule" id="PRU00325"/>
    </source>
</evidence>
<keyword evidence="1" id="KW-0863">Zinc-finger</keyword>
<sequence length="368" mass="43004">MRYPKPNGLAWLLSSSRLGSFLAIMILLNRKIDIRLKAFEVDFRKKIRGDVFKIQTLTSDILFKEAVNLFDLKYRRFKNESLNSFLKYFNDEWVKKHSNWYEGYAFGIPRTTNGLESSHEKIKKALKLKRLGLIEFLNECKNNPIKYAYDWNKRDKRIVHFQGSYYINSGIEQEKPNKESIKQHLQNVINSNWSTFDEMMECIYAFHKVDVSHENWKLSTCTCPFWLKHYKCNHVISCAYRLQMLDFSSIGLDLPIHNYKKRGPPSKTVKSLEVQASDLIKAPEENAIFDDDLTSLDDTSKRTRFDDSVCKLCDTCGKPLQKKLYYYCAINKYGQTSSLTTNNISQILSSANILSDVVEVTPKLEKYH</sequence>
<dbReference type="GO" id="GO:0008270">
    <property type="term" value="F:zinc ion binding"/>
    <property type="evidence" value="ECO:0007669"/>
    <property type="project" value="UniProtKB-KW"/>
</dbReference>
<reference evidence="4 5" key="1">
    <citation type="journal article" date="2018" name="Sci. Rep.">
        <title>Genomic signatures of local adaptation to the degree of environmental predictability in rotifers.</title>
        <authorList>
            <person name="Franch-Gras L."/>
            <person name="Hahn C."/>
            <person name="Garcia-Roger E.M."/>
            <person name="Carmona M.J."/>
            <person name="Serra M."/>
            <person name="Gomez A."/>
        </authorList>
    </citation>
    <scope>NUCLEOTIDE SEQUENCE [LARGE SCALE GENOMIC DNA]</scope>
    <source>
        <strain evidence="4">HYR1</strain>
    </source>
</reference>
<evidence type="ECO:0000256" key="2">
    <source>
        <dbReference type="SAM" id="Phobius"/>
    </source>
</evidence>
<keyword evidence="2" id="KW-1133">Transmembrane helix</keyword>
<evidence type="ECO:0000313" key="5">
    <source>
        <dbReference type="Proteomes" id="UP000276133"/>
    </source>
</evidence>
<dbReference type="Proteomes" id="UP000276133">
    <property type="component" value="Unassembled WGS sequence"/>
</dbReference>
<keyword evidence="1" id="KW-0479">Metal-binding</keyword>
<dbReference type="AlphaFoldDB" id="A0A3M7RVR1"/>
<feature type="domain" description="SWIM-type" evidence="3">
    <location>
        <begin position="207"/>
        <end position="243"/>
    </location>
</feature>
<feature type="transmembrane region" description="Helical" evidence="2">
    <location>
        <begin position="6"/>
        <end position="28"/>
    </location>
</feature>
<keyword evidence="2" id="KW-0812">Transmembrane</keyword>
<proteinExistence type="predicted"/>
<comment type="caution">
    <text evidence="4">The sequence shown here is derived from an EMBL/GenBank/DDBJ whole genome shotgun (WGS) entry which is preliminary data.</text>
</comment>
<keyword evidence="2" id="KW-0472">Membrane</keyword>
<name>A0A3M7RVR1_BRAPC</name>
<evidence type="ECO:0000313" key="4">
    <source>
        <dbReference type="EMBL" id="RNA27425.1"/>
    </source>
</evidence>
<accession>A0A3M7RVR1</accession>
<evidence type="ECO:0000259" key="3">
    <source>
        <dbReference type="PROSITE" id="PS50966"/>
    </source>
</evidence>
<dbReference type="OrthoDB" id="10433658at2759"/>
<protein>
    <recommendedName>
        <fullName evidence="3">SWIM-type domain-containing protein</fullName>
    </recommendedName>
</protein>
<gene>
    <name evidence="4" type="ORF">BpHYR1_044614</name>
</gene>
<keyword evidence="5" id="KW-1185">Reference proteome</keyword>
<dbReference type="EMBL" id="REGN01002543">
    <property type="protein sequence ID" value="RNA27425.1"/>
    <property type="molecule type" value="Genomic_DNA"/>
</dbReference>
<dbReference type="PROSITE" id="PS50966">
    <property type="entry name" value="ZF_SWIM"/>
    <property type="match status" value="1"/>
</dbReference>
<keyword evidence="1" id="KW-0862">Zinc</keyword>
<dbReference type="InterPro" id="IPR007527">
    <property type="entry name" value="Znf_SWIM"/>
</dbReference>
<organism evidence="4 5">
    <name type="scientific">Brachionus plicatilis</name>
    <name type="common">Marine rotifer</name>
    <name type="synonym">Brachionus muelleri</name>
    <dbReference type="NCBI Taxonomy" id="10195"/>
    <lineage>
        <taxon>Eukaryota</taxon>
        <taxon>Metazoa</taxon>
        <taxon>Spiralia</taxon>
        <taxon>Gnathifera</taxon>
        <taxon>Rotifera</taxon>
        <taxon>Eurotatoria</taxon>
        <taxon>Monogononta</taxon>
        <taxon>Pseudotrocha</taxon>
        <taxon>Ploima</taxon>
        <taxon>Brachionidae</taxon>
        <taxon>Brachionus</taxon>
    </lineage>
</organism>